<dbReference type="OrthoDB" id="9801455at2"/>
<comment type="caution">
    <text evidence="8">The sequence shown here is derived from an EMBL/GenBank/DDBJ whole genome shotgun (WGS) entry which is preliminary data.</text>
</comment>
<evidence type="ECO:0000256" key="3">
    <source>
        <dbReference type="ARBA" id="ARBA00022801"/>
    </source>
</evidence>
<dbReference type="RefSeq" id="WP_094722875.1">
    <property type="nucleotide sequence ID" value="NZ_MWWS01000004.1"/>
</dbReference>
<evidence type="ECO:0000256" key="4">
    <source>
        <dbReference type="ARBA" id="ARBA00023295"/>
    </source>
</evidence>
<comment type="similarity">
    <text evidence="2 7">Belongs to the glycosyl hydrolase 43 family.</text>
</comment>
<evidence type="ECO:0000256" key="1">
    <source>
        <dbReference type="ARBA" id="ARBA00004834"/>
    </source>
</evidence>
<reference evidence="8 9" key="1">
    <citation type="journal article" date="2017" name="BMC Genomics">
        <title>Comparative genomic and phylogenomic analyses of the Bifidobacteriaceae family.</title>
        <authorList>
            <person name="Lugli G.A."/>
            <person name="Milani C."/>
            <person name="Turroni F."/>
            <person name="Duranti S."/>
            <person name="Mancabelli L."/>
            <person name="Mangifesta M."/>
            <person name="Ferrario C."/>
            <person name="Modesto M."/>
            <person name="Mattarelli P."/>
            <person name="Jiri K."/>
            <person name="van Sinderen D."/>
            <person name="Ventura M."/>
        </authorList>
    </citation>
    <scope>NUCLEOTIDE SEQUENCE [LARGE SCALE GENOMIC DNA]</scope>
    <source>
        <strain evidence="8 9">DSM 22924</strain>
    </source>
</reference>
<dbReference type="PANTHER" id="PTHR43301:SF3">
    <property type="entry name" value="ARABINAN ENDO-1,5-ALPHA-L-ARABINOSIDASE A-RELATED"/>
    <property type="match status" value="1"/>
</dbReference>
<dbReference type="EMBL" id="MWWS01000004">
    <property type="protein sequence ID" value="OZG50397.1"/>
    <property type="molecule type" value="Genomic_DNA"/>
</dbReference>
<dbReference type="PANTHER" id="PTHR43301">
    <property type="entry name" value="ARABINAN ENDO-1,5-ALPHA-L-ARABINOSIDASE"/>
    <property type="match status" value="1"/>
</dbReference>
<dbReference type="Gene3D" id="2.115.10.20">
    <property type="entry name" value="Glycosyl hydrolase domain, family 43"/>
    <property type="match status" value="1"/>
</dbReference>
<keyword evidence="9" id="KW-1185">Reference proteome</keyword>
<keyword evidence="3 7" id="KW-0378">Hydrolase</keyword>
<dbReference type="InterPro" id="IPR050727">
    <property type="entry name" value="GH43_arabinanases"/>
</dbReference>
<dbReference type="InterPro" id="IPR006710">
    <property type="entry name" value="Glyco_hydro_43"/>
</dbReference>
<feature type="site" description="Important for catalytic activity, responsible for pKa modulation of the active site Glu and correct orientation of both the proton donor and substrate" evidence="6">
    <location>
        <position position="166"/>
    </location>
</feature>
<accession>A0A261EU85</accession>
<comment type="pathway">
    <text evidence="1">Glycan metabolism; L-arabinan degradation.</text>
</comment>
<dbReference type="InterPro" id="IPR023296">
    <property type="entry name" value="Glyco_hydro_beta-prop_sf"/>
</dbReference>
<sequence>MELYPAAEHGIAYIHDPAITKEGDCYYIFGTHRRFAKSFDLLHWERLDNNITRNYKTLFKDLWQSWPQQETNPNIDGNMWAPDVIWNPSLGKWCMYMSINGDNYRSLIALLTADHLDGDWDLVGPVIYSGFTPENVGKTDVPQVLGNHADITRYQSLTNTRINAIDAGINFDEHGKLWMNFGSWFGGCWMVQLDPTTGLRDYTVEYQTIANVSDPYYGVKLAGGYWNSGEGTYLMHYGDWWYLFISYGWLGRTGGYQVREFRSHSITGPYLDEAGNPAISTSKVANNWTTSTGIRLLSSYQWIGGPQQDGPIEVAQGHNSALIDSDRSIYMVYHTRFANQGEDNYQTMIRQLLPTADGWLTAAPFTYQGVRAGQSHDKLLHAEQLAGDWEVIVHRPSTFFNDKQGEHTRHQEATADGTTGINMPLLAHVEANGRFTLDNTQGSKDGNWQLLQDKSESIQHIQLTDGSDDYEGCLSFLPDDASNQLRFCLSAIGNNISLWATKI</sequence>
<evidence type="ECO:0000256" key="2">
    <source>
        <dbReference type="ARBA" id="ARBA00009865"/>
    </source>
</evidence>
<evidence type="ECO:0000256" key="7">
    <source>
        <dbReference type="RuleBase" id="RU361187"/>
    </source>
</evidence>
<organism evidence="8 9">
    <name type="scientific">Bombiscardovia coagulans</name>
    <dbReference type="NCBI Taxonomy" id="686666"/>
    <lineage>
        <taxon>Bacteria</taxon>
        <taxon>Bacillati</taxon>
        <taxon>Actinomycetota</taxon>
        <taxon>Actinomycetes</taxon>
        <taxon>Bifidobacteriales</taxon>
        <taxon>Bifidobacteriaceae</taxon>
        <taxon>Bombiscardovia</taxon>
    </lineage>
</organism>
<evidence type="ECO:0000256" key="5">
    <source>
        <dbReference type="PIRSR" id="PIRSR606710-1"/>
    </source>
</evidence>
<evidence type="ECO:0000256" key="6">
    <source>
        <dbReference type="PIRSR" id="PIRSR606710-2"/>
    </source>
</evidence>
<gene>
    <name evidence="8" type="ORF">BOCO_0914</name>
</gene>
<evidence type="ECO:0000313" key="9">
    <source>
        <dbReference type="Proteomes" id="UP000216004"/>
    </source>
</evidence>
<feature type="active site" description="Proton acceptor" evidence="5">
    <location>
        <position position="16"/>
    </location>
</feature>
<dbReference type="SUPFAM" id="SSF75005">
    <property type="entry name" value="Arabinanase/levansucrase/invertase"/>
    <property type="match status" value="1"/>
</dbReference>
<evidence type="ECO:0000313" key="8">
    <source>
        <dbReference type="EMBL" id="OZG50397.1"/>
    </source>
</evidence>
<dbReference type="Pfam" id="PF04616">
    <property type="entry name" value="Glyco_hydro_43"/>
    <property type="match status" value="1"/>
</dbReference>
<dbReference type="AlphaFoldDB" id="A0A261EU85"/>
<dbReference type="GO" id="GO:0005975">
    <property type="term" value="P:carbohydrate metabolic process"/>
    <property type="evidence" value="ECO:0007669"/>
    <property type="project" value="InterPro"/>
</dbReference>
<proteinExistence type="inferred from homology"/>
<feature type="active site" description="Proton donor" evidence="5">
    <location>
        <position position="230"/>
    </location>
</feature>
<keyword evidence="4 7" id="KW-0326">Glycosidase</keyword>
<dbReference type="GO" id="GO:0004553">
    <property type="term" value="F:hydrolase activity, hydrolyzing O-glycosyl compounds"/>
    <property type="evidence" value="ECO:0007669"/>
    <property type="project" value="InterPro"/>
</dbReference>
<dbReference type="Gene3D" id="2.40.128.10">
    <property type="match status" value="1"/>
</dbReference>
<protein>
    <submittedName>
        <fullName evidence="8">Beta-xylosidase</fullName>
    </submittedName>
</protein>
<name>A0A261EU85_9BIFI</name>
<dbReference type="Proteomes" id="UP000216004">
    <property type="component" value="Unassembled WGS sequence"/>
</dbReference>